<dbReference type="Pfam" id="PF04488">
    <property type="entry name" value="Gly_transf_sug"/>
    <property type="match status" value="1"/>
</dbReference>
<comment type="caution">
    <text evidence="2">The sequence shown here is derived from an EMBL/GenBank/DDBJ whole genome shotgun (WGS) entry which is preliminary data.</text>
</comment>
<dbReference type="InterPro" id="IPR039367">
    <property type="entry name" value="Och1-like"/>
</dbReference>
<dbReference type="GO" id="GO:0006487">
    <property type="term" value="P:protein N-linked glycosylation"/>
    <property type="evidence" value="ECO:0007669"/>
    <property type="project" value="TreeGrafter"/>
</dbReference>
<dbReference type="InterPro" id="IPR029044">
    <property type="entry name" value="Nucleotide-diphossugar_trans"/>
</dbReference>
<proteinExistence type="inferred from homology"/>
<dbReference type="InterPro" id="IPR007577">
    <property type="entry name" value="GlycoTrfase_DXD_sugar-bd_CS"/>
</dbReference>
<dbReference type="Gene3D" id="3.90.550.20">
    <property type="match status" value="1"/>
</dbReference>
<dbReference type="EMBL" id="MU854458">
    <property type="protein sequence ID" value="KAK4035010.1"/>
    <property type="molecule type" value="Genomic_DNA"/>
</dbReference>
<accession>A0AAN6SPR4</accession>
<dbReference type="GO" id="GO:0000009">
    <property type="term" value="F:alpha-1,6-mannosyltransferase activity"/>
    <property type="evidence" value="ECO:0007669"/>
    <property type="project" value="InterPro"/>
</dbReference>
<evidence type="ECO:0008006" key="4">
    <source>
        <dbReference type="Google" id="ProtNLM"/>
    </source>
</evidence>
<protein>
    <recommendedName>
        <fullName evidence="4">Initiation-specific alpha-1,6-mannosyltransferase</fullName>
    </recommendedName>
</protein>
<evidence type="ECO:0000313" key="2">
    <source>
        <dbReference type="EMBL" id="KAK4035010.1"/>
    </source>
</evidence>
<sequence length="249" mass="27503">MAGQGVATPTWTDSCIGNNTEYEAEFMTDASADSYVHSTFGASHPDLVEIYLGLTVPIWKADILRYLLLFSEGGIYCDLDVSCEAPISEWIPPQYEGSADVVVGLEFDVGWPGNFIRQFATWTIMAKPGSPHLWMVVQDIVQSFRDTMREQNVTAEGLTLQMLGDVVDATGPRRFTRSILRSVGKAFDTRLQDIEELLEPRLAGDVLVLPGYAFAASANTYDEGMEVPPPLVKHHYAGTWKNEKGGEMS</sequence>
<name>A0AAN6SPR4_9PEZI</name>
<reference evidence="3" key="1">
    <citation type="journal article" date="2023" name="Mol. Phylogenet. Evol.">
        <title>Genome-scale phylogeny and comparative genomics of the fungal order Sordariales.</title>
        <authorList>
            <person name="Hensen N."/>
            <person name="Bonometti L."/>
            <person name="Westerberg I."/>
            <person name="Brannstrom I.O."/>
            <person name="Guillou S."/>
            <person name="Cros-Aarteil S."/>
            <person name="Calhoun S."/>
            <person name="Haridas S."/>
            <person name="Kuo A."/>
            <person name="Mondo S."/>
            <person name="Pangilinan J."/>
            <person name="Riley R."/>
            <person name="LaButti K."/>
            <person name="Andreopoulos B."/>
            <person name="Lipzen A."/>
            <person name="Chen C."/>
            <person name="Yan M."/>
            <person name="Daum C."/>
            <person name="Ng V."/>
            <person name="Clum A."/>
            <person name="Steindorff A."/>
            <person name="Ohm R.A."/>
            <person name="Martin F."/>
            <person name="Silar P."/>
            <person name="Natvig D.O."/>
            <person name="Lalanne C."/>
            <person name="Gautier V."/>
            <person name="Ament-Velasquez S.L."/>
            <person name="Kruys A."/>
            <person name="Hutchinson M.I."/>
            <person name="Powell A.J."/>
            <person name="Barry K."/>
            <person name="Miller A.N."/>
            <person name="Grigoriev I.V."/>
            <person name="Debuchy R."/>
            <person name="Gladieux P."/>
            <person name="Hiltunen Thoren M."/>
            <person name="Johannesson H."/>
        </authorList>
    </citation>
    <scope>NUCLEOTIDE SEQUENCE [LARGE SCALE GENOMIC DNA]</scope>
    <source>
        <strain evidence="3">CBS 284.82</strain>
    </source>
</reference>
<dbReference type="Proteomes" id="UP001303115">
    <property type="component" value="Unassembled WGS sequence"/>
</dbReference>
<keyword evidence="3" id="KW-1185">Reference proteome</keyword>
<dbReference type="AlphaFoldDB" id="A0AAN6SPR4"/>
<comment type="similarity">
    <text evidence="1">Belongs to the glycosyltransferase 32 family.</text>
</comment>
<organism evidence="2 3">
    <name type="scientific">Parachaetomium inaequale</name>
    <dbReference type="NCBI Taxonomy" id="2588326"/>
    <lineage>
        <taxon>Eukaryota</taxon>
        <taxon>Fungi</taxon>
        <taxon>Dikarya</taxon>
        <taxon>Ascomycota</taxon>
        <taxon>Pezizomycotina</taxon>
        <taxon>Sordariomycetes</taxon>
        <taxon>Sordariomycetidae</taxon>
        <taxon>Sordariales</taxon>
        <taxon>Chaetomiaceae</taxon>
        <taxon>Parachaetomium</taxon>
    </lineage>
</organism>
<dbReference type="GO" id="GO:0000136">
    <property type="term" value="C:mannan polymerase complex"/>
    <property type="evidence" value="ECO:0007669"/>
    <property type="project" value="TreeGrafter"/>
</dbReference>
<dbReference type="PANTHER" id="PTHR31834">
    <property type="entry name" value="INITIATION-SPECIFIC ALPHA-1,6-MANNOSYLTRANSFERASE"/>
    <property type="match status" value="1"/>
</dbReference>
<evidence type="ECO:0000256" key="1">
    <source>
        <dbReference type="ARBA" id="ARBA00009003"/>
    </source>
</evidence>
<dbReference type="PANTHER" id="PTHR31834:SF8">
    <property type="entry name" value="TRANSFERASE, PUTATIVE (AFU_ORTHOLOGUE AFUA_6G14040)-RELATED"/>
    <property type="match status" value="1"/>
</dbReference>
<evidence type="ECO:0000313" key="3">
    <source>
        <dbReference type="Proteomes" id="UP001303115"/>
    </source>
</evidence>
<gene>
    <name evidence="2" type="ORF">C8A01DRAFT_48728</name>
</gene>
<dbReference type="SUPFAM" id="SSF53448">
    <property type="entry name" value="Nucleotide-diphospho-sugar transferases"/>
    <property type="match status" value="1"/>
</dbReference>